<evidence type="ECO:0000313" key="2">
    <source>
        <dbReference type="EMBL" id="OWY98624.1"/>
    </source>
</evidence>
<comment type="caution">
    <text evidence="2">The sequence shown here is derived from an EMBL/GenBank/DDBJ whole genome shotgun (WGS) entry which is preliminary data.</text>
</comment>
<dbReference type="EMBL" id="NBNE01009228">
    <property type="protein sequence ID" value="OWY98624.1"/>
    <property type="molecule type" value="Genomic_DNA"/>
</dbReference>
<keyword evidence="1" id="KW-0732">Signal</keyword>
<evidence type="ECO:0000256" key="1">
    <source>
        <dbReference type="SAM" id="SignalP"/>
    </source>
</evidence>
<dbReference type="AlphaFoldDB" id="A0A225V084"/>
<name>A0A225V084_9STRA</name>
<feature type="signal peptide" evidence="1">
    <location>
        <begin position="1"/>
        <end position="16"/>
    </location>
</feature>
<sequence length="124" mass="14073">MCCFLAFAIYFASITSLETLRSLLENETGAKEYKPHSIRKSVTTFLSNGSTGGLQWLAFVYAVAGLWAECKTAIFVTKLLATSIWVVWLRDCHLTHLNLQSILRTLTVQTMRKLERLCKQGFHL</sequence>
<feature type="chain" id="PRO_5012917497" evidence="1">
    <location>
        <begin position="17"/>
        <end position="124"/>
    </location>
</feature>
<proteinExistence type="predicted"/>
<keyword evidence="3" id="KW-1185">Reference proteome</keyword>
<dbReference type="Proteomes" id="UP000198211">
    <property type="component" value="Unassembled WGS sequence"/>
</dbReference>
<accession>A0A225V084</accession>
<evidence type="ECO:0000313" key="3">
    <source>
        <dbReference type="Proteomes" id="UP000198211"/>
    </source>
</evidence>
<organism evidence="2 3">
    <name type="scientific">Phytophthora megakarya</name>
    <dbReference type="NCBI Taxonomy" id="4795"/>
    <lineage>
        <taxon>Eukaryota</taxon>
        <taxon>Sar</taxon>
        <taxon>Stramenopiles</taxon>
        <taxon>Oomycota</taxon>
        <taxon>Peronosporomycetes</taxon>
        <taxon>Peronosporales</taxon>
        <taxon>Peronosporaceae</taxon>
        <taxon>Phytophthora</taxon>
    </lineage>
</organism>
<protein>
    <submittedName>
        <fullName evidence="2">Uncharacterized protein</fullName>
    </submittedName>
</protein>
<reference evidence="3" key="1">
    <citation type="submission" date="2017-03" db="EMBL/GenBank/DDBJ databases">
        <title>Phytopthora megakarya and P. palmivora, two closely related causual agents of cacao black pod achieved similar genome size and gene model numbers by different mechanisms.</title>
        <authorList>
            <person name="Ali S."/>
            <person name="Shao J."/>
            <person name="Larry D.J."/>
            <person name="Kronmiller B."/>
            <person name="Shen D."/>
            <person name="Strem M.D."/>
            <person name="Melnick R.L."/>
            <person name="Guiltinan M.J."/>
            <person name="Tyler B.M."/>
            <person name="Meinhardt L.W."/>
            <person name="Bailey B.A."/>
        </authorList>
    </citation>
    <scope>NUCLEOTIDE SEQUENCE [LARGE SCALE GENOMIC DNA]</scope>
    <source>
        <strain evidence="3">zdho120</strain>
    </source>
</reference>
<gene>
    <name evidence="2" type="ORF">PHMEG_00030567</name>
</gene>